<proteinExistence type="predicted"/>
<feature type="transmembrane region" description="Helical" evidence="1">
    <location>
        <begin position="403"/>
        <end position="424"/>
    </location>
</feature>
<name>A0A2H5XCR9_9BACT</name>
<feature type="transmembrane region" description="Helical" evidence="1">
    <location>
        <begin position="59"/>
        <end position="77"/>
    </location>
</feature>
<sequence>MSTQLAARQLPAETRAPLSHRVVVIAAGLTVAFALLVPYNDLYLRNTPLAGNLLPTNTVLTLLVLAVGINPLLRRWAPRWALSSAELAGLWALLLIPSGIPMAGFWRYILPQVASLAYHASPANRWDVLLLPYAPDWLVLTDRVAARGFYEGAGGVIPWAAWSRPLMFWTPLGAALVLATACTAALVRRQWTDYEHFVFPLVQLPAELVQSPVKGWCPPLMTQPAFWCGFGASALFHTLCGLNAYYPAIPAPQRVRRLGDYLTGFPWDAIAGTFVNIYPAAIGLTYLLTSDIAFSLWFFYLLERLQQVVFAYYGWTGLGYSATDFVQYQQVGAVLGLLSVIVYAGRTHWRQVVAAAVKWRRRSDGAAHEDTDEPLPYTAAVWGGIASAGFICVWLMARGVSGLLAVTFVAMTLGFYVAAAWIASNSGLLMVQMRILPHDPVWALLGSRRFSPRDVIVSFLLQEAFAYDLRETLMPSLLNAMKMADMAKLSRRQVMAWGMGLIALSVPVALWMWLRLCYTYGGVNLEPSTFQWHAFHPYLLTVQAIDPGLQPNAVRATGMAAGFAVFVGSFALRWRIAHFPLHPIGLVVCRGWAMENFWLMVLVGWTLKGLTVRYGGLQAYRRGRPLFLGLILGDLTMGGVFGALGAITRRGYVVLP</sequence>
<keyword evidence="1" id="KW-0472">Membrane</keyword>
<evidence type="ECO:0000313" key="4">
    <source>
        <dbReference type="EMBL" id="GBC98973.1"/>
    </source>
</evidence>
<dbReference type="InterPro" id="IPR046712">
    <property type="entry name" value="DUF6785"/>
</dbReference>
<dbReference type="EMBL" id="BEHT01000018">
    <property type="protein sequence ID" value="GBC98973.1"/>
    <property type="molecule type" value="Genomic_DNA"/>
</dbReference>
<feature type="transmembrane region" description="Helical" evidence="1">
    <location>
        <begin position="21"/>
        <end position="39"/>
    </location>
</feature>
<dbReference type="Pfam" id="PF20581">
    <property type="entry name" value="DUF6785"/>
    <property type="match status" value="1"/>
</dbReference>
<feature type="transmembrane region" description="Helical" evidence="1">
    <location>
        <begin position="553"/>
        <end position="572"/>
    </location>
</feature>
<gene>
    <name evidence="4" type="ORF">HRbin17_01494</name>
</gene>
<dbReference type="InterPro" id="IPR046711">
    <property type="entry name" value="DUF6784"/>
</dbReference>
<protein>
    <submittedName>
        <fullName evidence="4">Uncharacterized protein</fullName>
    </submittedName>
</protein>
<evidence type="ECO:0000259" key="3">
    <source>
        <dbReference type="Pfam" id="PF20581"/>
    </source>
</evidence>
<dbReference type="AlphaFoldDB" id="A0A2H5XCR9"/>
<feature type="domain" description="DUF6784" evidence="2">
    <location>
        <begin position="557"/>
        <end position="652"/>
    </location>
</feature>
<feature type="transmembrane region" description="Helical" evidence="1">
    <location>
        <begin position="327"/>
        <end position="345"/>
    </location>
</feature>
<feature type="transmembrane region" description="Helical" evidence="1">
    <location>
        <begin position="627"/>
        <end position="647"/>
    </location>
</feature>
<reference evidence="5" key="1">
    <citation type="submission" date="2017-09" db="EMBL/GenBank/DDBJ databases">
        <title>Metaegenomics of thermophilic ammonia-oxidizing enrichment culture.</title>
        <authorList>
            <person name="Kato S."/>
            <person name="Suzuki K."/>
        </authorList>
    </citation>
    <scope>NUCLEOTIDE SEQUENCE [LARGE SCALE GENOMIC DNA]</scope>
</reference>
<feature type="transmembrane region" description="Helical" evidence="1">
    <location>
        <begin position="269"/>
        <end position="289"/>
    </location>
</feature>
<feature type="transmembrane region" description="Helical" evidence="1">
    <location>
        <begin position="166"/>
        <end position="187"/>
    </location>
</feature>
<evidence type="ECO:0000256" key="1">
    <source>
        <dbReference type="SAM" id="Phobius"/>
    </source>
</evidence>
<feature type="transmembrane region" description="Helical" evidence="1">
    <location>
        <begin position="296"/>
        <end position="315"/>
    </location>
</feature>
<keyword evidence="1" id="KW-0812">Transmembrane</keyword>
<evidence type="ECO:0000313" key="5">
    <source>
        <dbReference type="Proteomes" id="UP000236173"/>
    </source>
</evidence>
<keyword evidence="1" id="KW-1133">Transmembrane helix</keyword>
<dbReference type="Proteomes" id="UP000236173">
    <property type="component" value="Unassembled WGS sequence"/>
</dbReference>
<feature type="transmembrane region" description="Helical" evidence="1">
    <location>
        <begin position="89"/>
        <end position="109"/>
    </location>
</feature>
<evidence type="ECO:0000259" key="2">
    <source>
        <dbReference type="Pfam" id="PF20580"/>
    </source>
</evidence>
<dbReference type="Pfam" id="PF20580">
    <property type="entry name" value="DUF6784"/>
    <property type="match status" value="1"/>
</dbReference>
<comment type="caution">
    <text evidence="4">The sequence shown here is derived from an EMBL/GenBank/DDBJ whole genome shotgun (WGS) entry which is preliminary data.</text>
</comment>
<accession>A0A2H5XCR9</accession>
<feature type="transmembrane region" description="Helical" evidence="1">
    <location>
        <begin position="225"/>
        <end position="249"/>
    </location>
</feature>
<feature type="transmembrane region" description="Helical" evidence="1">
    <location>
        <begin position="377"/>
        <end position="397"/>
    </location>
</feature>
<feature type="domain" description="DUF6785" evidence="3">
    <location>
        <begin position="20"/>
        <end position="521"/>
    </location>
</feature>
<organism evidence="4 5">
    <name type="scientific">Candidatus Fervidibacter japonicus</name>
    <dbReference type="NCBI Taxonomy" id="2035412"/>
    <lineage>
        <taxon>Bacteria</taxon>
        <taxon>Candidatus Fervidibacterota</taxon>
        <taxon>Candidatus Fervidibacter</taxon>
    </lineage>
</organism>
<feature type="transmembrane region" description="Helical" evidence="1">
    <location>
        <begin position="584"/>
        <end position="607"/>
    </location>
</feature>
<feature type="transmembrane region" description="Helical" evidence="1">
    <location>
        <begin position="494"/>
        <end position="514"/>
    </location>
</feature>